<name>A0A1H9YB84_9EURY</name>
<feature type="binding site" evidence="3">
    <location>
        <position position="296"/>
    </location>
    <ligand>
        <name>NAD(+)</name>
        <dbReference type="ChEBI" id="CHEBI:57540"/>
    </ligand>
</feature>
<dbReference type="EC" id="1.4.1.1" evidence="3 4"/>
<feature type="binding site" evidence="3">
    <location>
        <begin position="223"/>
        <end position="225"/>
    </location>
    <ligand>
        <name>NAD(+)</name>
        <dbReference type="ChEBI" id="CHEBI:57540"/>
    </ligand>
</feature>
<comment type="similarity">
    <text evidence="3">Belongs to the ornithine cyclodeaminase/mu-crystallin family. Archaeal alanine dehydrogenase subfamily.</text>
</comment>
<dbReference type="FunFam" id="3.30.1780.10:FF:000002">
    <property type="entry name" value="Ornithine cyclodeaminase"/>
    <property type="match status" value="1"/>
</dbReference>
<evidence type="ECO:0000256" key="4">
    <source>
        <dbReference type="NCBIfam" id="TIGR02371"/>
    </source>
</evidence>
<comment type="function">
    <text evidence="3">Catalyzes the NAD(+)-dependent oxidative deamination of L-alanine to pyruvate, and the reverse reaction, the reductive amination of pyruvate.</text>
</comment>
<dbReference type="Proteomes" id="UP000243338">
    <property type="component" value="Unassembled WGS sequence"/>
</dbReference>
<dbReference type="RefSeq" id="WP_091688503.1">
    <property type="nucleotide sequence ID" value="NZ_CAAGSJ010000004.1"/>
</dbReference>
<dbReference type="InterPro" id="IPR023401">
    <property type="entry name" value="ODC_N"/>
</dbReference>
<feature type="binding site" evidence="3">
    <location>
        <position position="112"/>
    </location>
    <ligand>
        <name>NAD(+)</name>
        <dbReference type="ChEBI" id="CHEBI:57540"/>
    </ligand>
</feature>
<gene>
    <name evidence="3" type="primary">ala</name>
    <name evidence="5" type="ORF">SAMN04488587_0398</name>
</gene>
<protein>
    <recommendedName>
        <fullName evidence="3 4">Alanine dehydrogenase</fullName>
        <shortName evidence="3">AlaDH</shortName>
        <ecNumber evidence="3 4">1.4.1.1</ecNumber>
    </recommendedName>
</protein>
<dbReference type="STRING" id="1353158.SAMN04488587_0398"/>
<dbReference type="SUPFAM" id="SSF51735">
    <property type="entry name" value="NAD(P)-binding Rossmann-fold domains"/>
    <property type="match status" value="1"/>
</dbReference>
<evidence type="ECO:0000256" key="3">
    <source>
        <dbReference type="HAMAP-Rule" id="MF_00935"/>
    </source>
</evidence>
<reference evidence="6" key="1">
    <citation type="submission" date="2016-10" db="EMBL/GenBank/DDBJ databases">
        <authorList>
            <person name="Varghese N."/>
            <person name="Submissions S."/>
        </authorList>
    </citation>
    <scope>NUCLEOTIDE SEQUENCE [LARGE SCALE GENOMIC DNA]</scope>
    <source>
        <strain evidence="6">SLH 33</strain>
    </source>
</reference>
<comment type="catalytic activity">
    <reaction evidence="3">
        <text>L-alanine + NAD(+) + H2O = pyruvate + NH4(+) + NADH + H(+)</text>
        <dbReference type="Rhea" id="RHEA:18405"/>
        <dbReference type="ChEBI" id="CHEBI:15361"/>
        <dbReference type="ChEBI" id="CHEBI:15377"/>
        <dbReference type="ChEBI" id="CHEBI:15378"/>
        <dbReference type="ChEBI" id="CHEBI:28938"/>
        <dbReference type="ChEBI" id="CHEBI:57540"/>
        <dbReference type="ChEBI" id="CHEBI:57945"/>
        <dbReference type="ChEBI" id="CHEBI:57972"/>
        <dbReference type="EC" id="1.4.1.1"/>
    </reaction>
</comment>
<evidence type="ECO:0000256" key="2">
    <source>
        <dbReference type="ARBA" id="ARBA00023027"/>
    </source>
</evidence>
<dbReference type="PANTHER" id="PTHR13812">
    <property type="entry name" value="KETIMINE REDUCTASE MU-CRYSTALLIN"/>
    <property type="match status" value="1"/>
</dbReference>
<keyword evidence="6" id="KW-1185">Reference proteome</keyword>
<dbReference type="NCBIfam" id="TIGR02371">
    <property type="entry name" value="ala_DH_arch"/>
    <property type="match status" value="1"/>
</dbReference>
<dbReference type="FunFam" id="3.40.50.720:FF:000311">
    <property type="entry name" value="Ornithine cyclodeaminase"/>
    <property type="match status" value="1"/>
</dbReference>
<dbReference type="EMBL" id="FOHQ01000001">
    <property type="protein sequence ID" value="SES66078.1"/>
    <property type="molecule type" value="Genomic_DNA"/>
</dbReference>
<evidence type="ECO:0000256" key="1">
    <source>
        <dbReference type="ARBA" id="ARBA00023002"/>
    </source>
</evidence>
<dbReference type="AlphaFoldDB" id="A0A1H9YB84"/>
<dbReference type="HAMAP" id="MF_00935">
    <property type="entry name" value="AlaDH_arch"/>
    <property type="match status" value="1"/>
</dbReference>
<feature type="binding site" evidence="3">
    <location>
        <begin position="139"/>
        <end position="140"/>
    </location>
    <ligand>
        <name>NAD(+)</name>
        <dbReference type="ChEBI" id="CHEBI:57540"/>
    </ligand>
</feature>
<dbReference type="InterPro" id="IPR003462">
    <property type="entry name" value="ODC_Mu_crystall"/>
</dbReference>
<evidence type="ECO:0000313" key="5">
    <source>
        <dbReference type="EMBL" id="SES66078.1"/>
    </source>
</evidence>
<dbReference type="InterPro" id="IPR012742">
    <property type="entry name" value="Ala_DH_archaeglobus"/>
</dbReference>
<dbReference type="OrthoDB" id="21421at2157"/>
<dbReference type="InterPro" id="IPR028609">
    <property type="entry name" value="AlaDH_arch-typ"/>
</dbReference>
<keyword evidence="3" id="KW-0547">Nucleotide-binding</keyword>
<feature type="active site" description="Proton donor/acceptor" evidence="3">
    <location>
        <position position="69"/>
    </location>
</feature>
<evidence type="ECO:0000313" key="6">
    <source>
        <dbReference type="Proteomes" id="UP000243338"/>
    </source>
</evidence>
<dbReference type="Gene3D" id="3.30.1780.10">
    <property type="entry name" value="ornithine cyclodeaminase, domain 1"/>
    <property type="match status" value="1"/>
</dbReference>
<dbReference type="Pfam" id="PF02423">
    <property type="entry name" value="OCD_Mu_crystall"/>
    <property type="match status" value="1"/>
</dbReference>
<dbReference type="InterPro" id="IPR036291">
    <property type="entry name" value="NAD(P)-bd_dom_sf"/>
</dbReference>
<dbReference type="GO" id="GO:0000286">
    <property type="term" value="F:alanine dehydrogenase activity"/>
    <property type="evidence" value="ECO:0007669"/>
    <property type="project" value="UniProtKB-UniRule"/>
</dbReference>
<dbReference type="PIRSF" id="PIRSF001439">
    <property type="entry name" value="CryM"/>
    <property type="match status" value="1"/>
</dbReference>
<comment type="caution">
    <text evidence="3">Lacks conserved residue(s) required for the propagation of feature annotation.</text>
</comment>
<organism evidence="5 6">
    <name type="scientific">Methanococcoides vulcani</name>
    <dbReference type="NCBI Taxonomy" id="1353158"/>
    <lineage>
        <taxon>Archaea</taxon>
        <taxon>Methanobacteriati</taxon>
        <taxon>Methanobacteriota</taxon>
        <taxon>Stenosarchaea group</taxon>
        <taxon>Methanomicrobia</taxon>
        <taxon>Methanosarcinales</taxon>
        <taxon>Methanosarcinaceae</taxon>
        <taxon>Methanococcoides</taxon>
    </lineage>
</organism>
<accession>A0A1H9YB84</accession>
<keyword evidence="2 3" id="KW-0520">NAD</keyword>
<sequence length="326" mass="35225">MEILWLDQKDVRSLLNIPDAMDAVEKAFEQHGRKKVQMPSKSYLYFEGHNGDLRTMPAYLEEQDVAGVKVVNVHPDNRQKGLPTVMALFVLNSTETGAPLAVMDATYLTDIRTGAAGGIAAKYLARPESCILGIVGSGNQARTQLLAIANVFDLGEAKVYSEHRDRAEQFKQEMESKAGCSITVCSSIEDVCDCDILVTVTPVREPIVKREWIKPGTHINAIGADAAGKEELEASILIRSRVVVDDIAQASHSGEVNVPLSSGVIKVEDICCELGEVIAGLNPGRLDDSDITVFDSTGLAIQDVATALLVYNAAKEKGVGKKLPMF</sequence>
<dbReference type="GO" id="GO:0006522">
    <property type="term" value="P:alanine metabolic process"/>
    <property type="evidence" value="ECO:0007669"/>
    <property type="project" value="UniProtKB-UniRule"/>
</dbReference>
<feature type="binding site" evidence="3">
    <location>
        <position position="229"/>
    </location>
    <ligand>
        <name>NAD(+)</name>
        <dbReference type="ChEBI" id="CHEBI:57540"/>
    </ligand>
</feature>
<keyword evidence="1 3" id="KW-0560">Oxidoreductase</keyword>
<proteinExistence type="inferred from homology"/>
<dbReference type="GO" id="GO:0005737">
    <property type="term" value="C:cytoplasm"/>
    <property type="evidence" value="ECO:0007669"/>
    <property type="project" value="TreeGrafter"/>
</dbReference>
<dbReference type="GO" id="GO:0051287">
    <property type="term" value="F:NAD binding"/>
    <property type="evidence" value="ECO:0007669"/>
    <property type="project" value="UniProtKB-UniRule"/>
</dbReference>
<dbReference type="Gene3D" id="3.40.50.720">
    <property type="entry name" value="NAD(P)-binding Rossmann-like Domain"/>
    <property type="match status" value="1"/>
</dbReference>
<dbReference type="PANTHER" id="PTHR13812:SF19">
    <property type="entry name" value="KETIMINE REDUCTASE MU-CRYSTALLIN"/>
    <property type="match status" value="1"/>
</dbReference>